<comment type="similarity">
    <text evidence="2">Belongs to the acyltransferase 3 family.</text>
</comment>
<evidence type="ECO:0000256" key="6">
    <source>
        <dbReference type="ARBA" id="ARBA00023136"/>
    </source>
</evidence>
<sequence>MPSKIIWLDYVRAIACCMVILLHTAAEYVLKSNNTDWLIANVVDSFTRVCVPLFFMISGYLFFSNKTVKIKNFIKILTALTFYSFIAFIATILFHYLQPSSPLTFYFFEKPSFYHLWYFYPLIAIYLLSLIIKIRDVSFNITLSIFLIFFILFNPQIKNYFNFFFSINIKNYFFIEGDFFYYVLYGLLGASFHSFKSSTKKLNYLIIYIISSLIISYLTFKTSSNKLFPFYNYATPLVFISAFSFFSFFKSLENNIKENNFISLISKNSLGIYGIHAFLLYGISYITKFYLYSSIIFIPLIFLITLLASLFFSQLIKLIDKHNYIS</sequence>
<feature type="transmembrane region" description="Helical" evidence="7">
    <location>
        <begin position="179"/>
        <end position="195"/>
    </location>
</feature>
<feature type="transmembrane region" description="Helical" evidence="7">
    <location>
        <begin position="139"/>
        <end position="157"/>
    </location>
</feature>
<dbReference type="PANTHER" id="PTHR40074:SF2">
    <property type="entry name" value="O-ACETYLTRANSFERASE WECH"/>
    <property type="match status" value="1"/>
</dbReference>
<accession>A0A6B9KVG7</accession>
<dbReference type="Pfam" id="PF01757">
    <property type="entry name" value="Acyl_transf_3"/>
    <property type="match status" value="1"/>
</dbReference>
<evidence type="ECO:0000256" key="4">
    <source>
        <dbReference type="ARBA" id="ARBA00022692"/>
    </source>
</evidence>
<evidence type="ECO:0000256" key="2">
    <source>
        <dbReference type="ARBA" id="ARBA00007400"/>
    </source>
</evidence>
<dbReference type="GO" id="GO:0005886">
    <property type="term" value="C:plasma membrane"/>
    <property type="evidence" value="ECO:0007669"/>
    <property type="project" value="UniProtKB-SubCell"/>
</dbReference>
<keyword evidence="4 7" id="KW-0812">Transmembrane</keyword>
<keyword evidence="3" id="KW-1003">Cell membrane</keyword>
<feature type="transmembrane region" description="Helical" evidence="7">
    <location>
        <begin position="289"/>
        <end position="312"/>
    </location>
</feature>
<dbReference type="GO" id="GO:0016413">
    <property type="term" value="F:O-acetyltransferase activity"/>
    <property type="evidence" value="ECO:0007669"/>
    <property type="project" value="TreeGrafter"/>
</dbReference>
<dbReference type="GO" id="GO:0009246">
    <property type="term" value="P:enterobacterial common antigen biosynthetic process"/>
    <property type="evidence" value="ECO:0007669"/>
    <property type="project" value="TreeGrafter"/>
</dbReference>
<evidence type="ECO:0000259" key="8">
    <source>
        <dbReference type="Pfam" id="PF01757"/>
    </source>
</evidence>
<protein>
    <submittedName>
        <fullName evidence="9">Atr13</fullName>
    </submittedName>
</protein>
<dbReference type="EMBL" id="MN166190">
    <property type="protein sequence ID" value="QHB12896.1"/>
    <property type="molecule type" value="Genomic_DNA"/>
</dbReference>
<keyword evidence="6 7" id="KW-0472">Membrane</keyword>
<feature type="transmembrane region" description="Helical" evidence="7">
    <location>
        <begin position="46"/>
        <end position="64"/>
    </location>
</feature>
<feature type="transmembrane region" description="Helical" evidence="7">
    <location>
        <begin position="202"/>
        <end position="218"/>
    </location>
</feature>
<reference evidence="9" key="1">
    <citation type="journal article" date="2015" name="Carbohydr. Res.">
        <title>Structures of three different neutral polysaccharides of Acinetobacter baumannii, NIPH190, NIPH201, and NIPH615, assigned to K30, K45, and K48 capsule types, respectively, based on capsule biosynthesis gene clusters.</title>
        <authorList>
            <person name="Shashkov A.S."/>
            <person name="Kenyon J.J."/>
            <person name="Arbatsky N.P."/>
            <person name="Shneider M.M."/>
            <person name="Popova A.V."/>
            <person name="Miroshnikov K.A."/>
            <person name="Volozhantsev N.V."/>
            <person name="Knirel Y.A."/>
        </authorList>
    </citation>
    <scope>NUCLEOTIDE SEQUENCE</scope>
    <source>
        <strain evidence="9">NIPH 201</strain>
    </source>
</reference>
<name>A0A6B9KVG7_ACIBA</name>
<feature type="transmembrane region" description="Helical" evidence="7">
    <location>
        <begin position="116"/>
        <end position="132"/>
    </location>
</feature>
<proteinExistence type="inferred from homology"/>
<comment type="subcellular location">
    <subcellularLocation>
        <location evidence="1">Cell membrane</location>
        <topology evidence="1">Multi-pass membrane protein</topology>
    </subcellularLocation>
</comment>
<keyword evidence="5 7" id="KW-1133">Transmembrane helix</keyword>
<feature type="transmembrane region" description="Helical" evidence="7">
    <location>
        <begin position="7"/>
        <end position="26"/>
    </location>
</feature>
<dbReference type="AlphaFoldDB" id="A0A6B9KVG7"/>
<organism evidence="9">
    <name type="scientific">Acinetobacter baumannii</name>
    <dbReference type="NCBI Taxonomy" id="470"/>
    <lineage>
        <taxon>Bacteria</taxon>
        <taxon>Pseudomonadati</taxon>
        <taxon>Pseudomonadota</taxon>
        <taxon>Gammaproteobacteria</taxon>
        <taxon>Moraxellales</taxon>
        <taxon>Moraxellaceae</taxon>
        <taxon>Acinetobacter</taxon>
        <taxon>Acinetobacter calcoaceticus/baumannii complex</taxon>
    </lineage>
</organism>
<dbReference type="PANTHER" id="PTHR40074">
    <property type="entry name" value="O-ACETYLTRANSFERASE WECH"/>
    <property type="match status" value="1"/>
</dbReference>
<feature type="domain" description="Acyltransferase 3" evidence="8">
    <location>
        <begin position="5"/>
        <end position="312"/>
    </location>
</feature>
<evidence type="ECO:0000256" key="1">
    <source>
        <dbReference type="ARBA" id="ARBA00004651"/>
    </source>
</evidence>
<dbReference type="InterPro" id="IPR002656">
    <property type="entry name" value="Acyl_transf_3_dom"/>
</dbReference>
<feature type="transmembrane region" description="Helical" evidence="7">
    <location>
        <begin position="76"/>
        <end position="96"/>
    </location>
</feature>
<gene>
    <name evidence="9" type="primary">atr13</name>
</gene>
<reference evidence="9" key="2">
    <citation type="submission" date="2019-07" db="EMBL/GenBank/DDBJ databases">
        <authorList>
            <person name="Kenyon J.J."/>
            <person name="Grillot-Courvalin C."/>
            <person name="Earl A."/>
            <person name="Hall R.M."/>
        </authorList>
    </citation>
    <scope>NUCLEOTIDE SEQUENCE</scope>
    <source>
        <strain evidence="9">NIPH 201</strain>
    </source>
</reference>
<feature type="transmembrane region" description="Helical" evidence="7">
    <location>
        <begin position="230"/>
        <end position="249"/>
    </location>
</feature>
<evidence type="ECO:0000256" key="3">
    <source>
        <dbReference type="ARBA" id="ARBA00022475"/>
    </source>
</evidence>
<evidence type="ECO:0000313" key="9">
    <source>
        <dbReference type="EMBL" id="QHB12896.1"/>
    </source>
</evidence>
<evidence type="ECO:0000256" key="7">
    <source>
        <dbReference type="SAM" id="Phobius"/>
    </source>
</evidence>
<evidence type="ECO:0000256" key="5">
    <source>
        <dbReference type="ARBA" id="ARBA00022989"/>
    </source>
</evidence>
<feature type="transmembrane region" description="Helical" evidence="7">
    <location>
        <begin position="261"/>
        <end position="283"/>
    </location>
</feature>
<dbReference type="RefSeq" id="WP_005112633.1">
    <property type="nucleotide sequence ID" value="NZ_CP087594.1"/>
</dbReference>